<dbReference type="GO" id="GO:0008168">
    <property type="term" value="F:methyltransferase activity"/>
    <property type="evidence" value="ECO:0007669"/>
    <property type="project" value="UniProtKB-KW"/>
</dbReference>
<feature type="domain" description="B12-binding" evidence="8">
    <location>
        <begin position="3"/>
        <end position="136"/>
    </location>
</feature>
<keyword evidence="7" id="KW-0411">Iron-sulfur</keyword>
<evidence type="ECO:0000259" key="9">
    <source>
        <dbReference type="PROSITE" id="PS51918"/>
    </source>
</evidence>
<dbReference type="InterPro" id="IPR006638">
    <property type="entry name" value="Elp3/MiaA/NifB-like_rSAM"/>
</dbReference>
<dbReference type="InterPro" id="IPR058240">
    <property type="entry name" value="rSAM_sf"/>
</dbReference>
<dbReference type="PANTHER" id="PTHR43409">
    <property type="entry name" value="ANAEROBIC MAGNESIUM-PROTOPORPHYRIN IX MONOMETHYL ESTER CYCLASE-RELATED"/>
    <property type="match status" value="1"/>
</dbReference>
<dbReference type="SFLD" id="SFLDG01123">
    <property type="entry name" value="methyltransferase_(Class_B)"/>
    <property type="match status" value="1"/>
</dbReference>
<evidence type="ECO:0000256" key="3">
    <source>
        <dbReference type="ARBA" id="ARBA00022679"/>
    </source>
</evidence>
<evidence type="ECO:0000256" key="2">
    <source>
        <dbReference type="ARBA" id="ARBA00022603"/>
    </source>
</evidence>
<dbReference type="AlphaFoldDB" id="A0A5S9PF98"/>
<keyword evidence="2 10" id="KW-0489">Methyltransferase</keyword>
<dbReference type="OrthoDB" id="9777636at2"/>
<gene>
    <name evidence="10" type="primary">fom3</name>
    <name evidence="10" type="ORF">OPDIPICF_04459</name>
</gene>
<keyword evidence="3 10" id="KW-0808">Transferase</keyword>
<feature type="domain" description="Radical SAM core" evidence="9">
    <location>
        <begin position="179"/>
        <end position="419"/>
    </location>
</feature>
<organism evidence="10 11">
    <name type="scientific">BD1-7 clade bacterium</name>
    <dbReference type="NCBI Taxonomy" id="2029982"/>
    <lineage>
        <taxon>Bacteria</taxon>
        <taxon>Pseudomonadati</taxon>
        <taxon>Pseudomonadota</taxon>
        <taxon>Gammaproteobacteria</taxon>
        <taxon>Cellvibrionales</taxon>
        <taxon>Spongiibacteraceae</taxon>
        <taxon>BD1-7 clade</taxon>
    </lineage>
</organism>
<keyword evidence="11" id="KW-1185">Reference proteome</keyword>
<dbReference type="SUPFAM" id="SSF102114">
    <property type="entry name" value="Radical SAM enzymes"/>
    <property type="match status" value="1"/>
</dbReference>
<dbReference type="Pfam" id="PF04055">
    <property type="entry name" value="Radical_SAM"/>
    <property type="match status" value="1"/>
</dbReference>
<reference evidence="10 11" key="1">
    <citation type="submission" date="2019-11" db="EMBL/GenBank/DDBJ databases">
        <authorList>
            <person name="Holert J."/>
        </authorList>
    </citation>
    <scope>NUCLEOTIDE SEQUENCE [LARGE SCALE GENOMIC DNA]</scope>
    <source>
        <strain evidence="10">SB11_3</strain>
    </source>
</reference>
<dbReference type="EC" id="2.1.1.308" evidence="10"/>
<evidence type="ECO:0000313" key="10">
    <source>
        <dbReference type="EMBL" id="CAA0102367.1"/>
    </source>
</evidence>
<dbReference type="Pfam" id="PF02310">
    <property type="entry name" value="B12-binding"/>
    <property type="match status" value="1"/>
</dbReference>
<keyword evidence="4" id="KW-0949">S-adenosyl-L-methionine</keyword>
<dbReference type="Gene3D" id="3.80.30.20">
    <property type="entry name" value="tm_1862 like domain"/>
    <property type="match status" value="1"/>
</dbReference>
<protein>
    <submittedName>
        <fullName evidence="10">2-hydroxyethylphosphonate methyltransferase</fullName>
        <ecNumber evidence="10">2.1.1.308</ecNumber>
    </submittedName>
</protein>
<dbReference type="EMBL" id="CACSIO010000008">
    <property type="protein sequence ID" value="CAA0102367.1"/>
    <property type="molecule type" value="Genomic_DNA"/>
</dbReference>
<dbReference type="PANTHER" id="PTHR43409:SF7">
    <property type="entry name" value="BLL1977 PROTEIN"/>
    <property type="match status" value="1"/>
</dbReference>
<evidence type="ECO:0000256" key="5">
    <source>
        <dbReference type="ARBA" id="ARBA00022723"/>
    </source>
</evidence>
<dbReference type="GO" id="GO:0031419">
    <property type="term" value="F:cobalamin binding"/>
    <property type="evidence" value="ECO:0007669"/>
    <property type="project" value="InterPro"/>
</dbReference>
<evidence type="ECO:0000256" key="6">
    <source>
        <dbReference type="ARBA" id="ARBA00023004"/>
    </source>
</evidence>
<evidence type="ECO:0000256" key="4">
    <source>
        <dbReference type="ARBA" id="ARBA00022691"/>
    </source>
</evidence>
<evidence type="ECO:0000256" key="7">
    <source>
        <dbReference type="ARBA" id="ARBA00023014"/>
    </source>
</evidence>
<dbReference type="Proteomes" id="UP000441399">
    <property type="component" value="Unassembled WGS sequence"/>
</dbReference>
<comment type="cofactor">
    <cofactor evidence="1">
        <name>[4Fe-4S] cluster</name>
        <dbReference type="ChEBI" id="CHEBI:49883"/>
    </cofactor>
</comment>
<dbReference type="CDD" id="cd02068">
    <property type="entry name" value="radical_SAM_B12_BD"/>
    <property type="match status" value="1"/>
</dbReference>
<dbReference type="GO" id="GO:0046872">
    <property type="term" value="F:metal ion binding"/>
    <property type="evidence" value="ECO:0007669"/>
    <property type="project" value="UniProtKB-KW"/>
</dbReference>
<sequence length="425" mass="48929">MNKKKVILYNPESDYFTMPLALVALASNVDRRLFDVEIVDARLMPDAHEYVLSQLNRCICVAMSVLTGKPIKDALTLSRKVKRSNNDVPVVWGGWHTSLFGPETLLEPSIDISVQGQGEITFAELLRRLELGMSLDGLLGICWRNQDQIVENDKRELTPLDELGNPDFAAIDVERYFQLKGKRQFDYISSIGCPFRCAFCADPYVYQRKWQGESSQRVADNIERLWHKYQFDDVNFQDETFFVYAKRVIELAQAFIDKRLPFSWAATLRADQGSRLPDDAWRLCKESGMRRVLIGVESGSADMVKRISKDTTLDQVLYCAEQCVKYDLEVIFSIIVGFPGESDEQIRQTLAFAKKLNQMSEKFRTPVFYFKPYPGSELAFDMNADMPSTLDRWAEFDYVDGPQNAWIDEQLQSEIELFKNEYAAY</sequence>
<dbReference type="SMART" id="SM00729">
    <property type="entry name" value="Elp3"/>
    <property type="match status" value="1"/>
</dbReference>
<dbReference type="Gene3D" id="3.40.50.280">
    <property type="entry name" value="Cobalamin-binding domain"/>
    <property type="match status" value="1"/>
</dbReference>
<dbReference type="GO" id="GO:0051539">
    <property type="term" value="F:4 iron, 4 sulfur cluster binding"/>
    <property type="evidence" value="ECO:0007669"/>
    <property type="project" value="UniProtKB-KW"/>
</dbReference>
<dbReference type="SFLD" id="SFLDG01082">
    <property type="entry name" value="B12-binding_domain_containing"/>
    <property type="match status" value="1"/>
</dbReference>
<dbReference type="InterPro" id="IPR034466">
    <property type="entry name" value="Methyltransferase_Class_B"/>
</dbReference>
<name>A0A5S9PF98_9GAMM</name>
<dbReference type="PROSITE" id="PS51918">
    <property type="entry name" value="RADICAL_SAM"/>
    <property type="match status" value="1"/>
</dbReference>
<dbReference type="InterPro" id="IPR051198">
    <property type="entry name" value="BchE-like"/>
</dbReference>
<accession>A0A5S9PF98</accession>
<dbReference type="InterPro" id="IPR007197">
    <property type="entry name" value="rSAM"/>
</dbReference>
<dbReference type="InterPro" id="IPR023404">
    <property type="entry name" value="rSAM_horseshoe"/>
</dbReference>
<keyword evidence="5" id="KW-0479">Metal-binding</keyword>
<dbReference type="PROSITE" id="PS51332">
    <property type="entry name" value="B12_BINDING"/>
    <property type="match status" value="1"/>
</dbReference>
<proteinExistence type="predicted"/>
<dbReference type="InterPro" id="IPR006158">
    <property type="entry name" value="Cobalamin-bd"/>
</dbReference>
<dbReference type="GO" id="GO:0032259">
    <property type="term" value="P:methylation"/>
    <property type="evidence" value="ECO:0007669"/>
    <property type="project" value="UniProtKB-KW"/>
</dbReference>
<evidence type="ECO:0000259" key="8">
    <source>
        <dbReference type="PROSITE" id="PS51332"/>
    </source>
</evidence>
<evidence type="ECO:0000313" key="11">
    <source>
        <dbReference type="Proteomes" id="UP000441399"/>
    </source>
</evidence>
<keyword evidence="6" id="KW-0408">Iron</keyword>
<dbReference type="SFLD" id="SFLDS00029">
    <property type="entry name" value="Radical_SAM"/>
    <property type="match status" value="1"/>
</dbReference>
<evidence type="ECO:0000256" key="1">
    <source>
        <dbReference type="ARBA" id="ARBA00001966"/>
    </source>
</evidence>
<dbReference type="CDD" id="cd01335">
    <property type="entry name" value="Radical_SAM"/>
    <property type="match status" value="1"/>
</dbReference>